<dbReference type="PROSITE" id="PS50263">
    <property type="entry name" value="CN_HYDROLASE"/>
    <property type="match status" value="1"/>
</dbReference>
<evidence type="ECO:0000256" key="1">
    <source>
        <dbReference type="ARBA" id="ARBA00005188"/>
    </source>
</evidence>
<accession>A0ABN6MTR0</accession>
<evidence type="ECO:0000259" key="11">
    <source>
        <dbReference type="PROSITE" id="PS50263"/>
    </source>
</evidence>
<dbReference type="EMBL" id="AP025591">
    <property type="protein sequence ID" value="BDG03871.1"/>
    <property type="molecule type" value="Genomic_DNA"/>
</dbReference>
<keyword evidence="13" id="KW-1185">Reference proteome</keyword>
<comment type="similarity">
    <text evidence="10">Belongs to the NAD synthetase family.</text>
</comment>
<proteinExistence type="inferred from homology"/>
<reference evidence="13" key="1">
    <citation type="journal article" date="2022" name="Int. J. Syst. Evol. Microbiol.">
        <title>Anaeromyxobacter oryzae sp. nov., Anaeromyxobacter diazotrophicus sp. nov. and Anaeromyxobacter paludicola sp. nov., isolated from paddy soils.</title>
        <authorList>
            <person name="Itoh H."/>
            <person name="Xu Z."/>
            <person name="Mise K."/>
            <person name="Masuda Y."/>
            <person name="Ushijima N."/>
            <person name="Hayakawa C."/>
            <person name="Shiratori Y."/>
            <person name="Senoo K."/>
        </authorList>
    </citation>
    <scope>NUCLEOTIDE SEQUENCE [LARGE SCALE GENOMIC DNA]</scope>
    <source>
        <strain evidence="13">Red232</strain>
    </source>
</reference>
<dbReference type="EC" id="6.3.5.1" evidence="7 8"/>
<feature type="active site" description="For glutaminase activity" evidence="7">
    <location>
        <position position="119"/>
    </location>
</feature>
<feature type="binding site" evidence="7">
    <location>
        <begin position="316"/>
        <end position="323"/>
    </location>
    <ligand>
        <name>ATP</name>
        <dbReference type="ChEBI" id="CHEBI:30616"/>
    </ligand>
</feature>
<feature type="binding site" evidence="7">
    <location>
        <position position="423"/>
    </location>
    <ligand>
        <name>ATP</name>
        <dbReference type="ChEBI" id="CHEBI:30616"/>
    </ligand>
</feature>
<dbReference type="Pfam" id="PF00795">
    <property type="entry name" value="CN_hydrolase"/>
    <property type="match status" value="1"/>
</dbReference>
<feature type="binding site" evidence="7">
    <location>
        <position position="125"/>
    </location>
    <ligand>
        <name>L-glutamine</name>
        <dbReference type="ChEBI" id="CHEBI:58359"/>
    </ligand>
</feature>
<dbReference type="InterPro" id="IPR000132">
    <property type="entry name" value="Nitrilase/CN_hydratase_CS"/>
</dbReference>
<feature type="binding site" evidence="7">
    <location>
        <position position="428"/>
    </location>
    <ligand>
        <name>deamido-NAD(+)</name>
        <dbReference type="ChEBI" id="CHEBI:58437"/>
        <note>ligand shared between two neighboring subunits</note>
    </ligand>
</feature>
<feature type="binding site" evidence="7">
    <location>
        <position position="399"/>
    </location>
    <ligand>
        <name>deamido-NAD(+)</name>
        <dbReference type="ChEBI" id="CHEBI:58437"/>
        <note>ligand shared between two neighboring subunits</note>
    </ligand>
</feature>
<evidence type="ECO:0000256" key="8">
    <source>
        <dbReference type="PIRNR" id="PIRNR006630"/>
    </source>
</evidence>
<feature type="active site" description="Nucleophile; for glutaminase activity" evidence="7">
    <location>
        <position position="158"/>
    </location>
</feature>
<dbReference type="CDD" id="cd07570">
    <property type="entry name" value="GAT_Gln-NAD-synth"/>
    <property type="match status" value="1"/>
</dbReference>
<dbReference type="PROSITE" id="PS00920">
    <property type="entry name" value="NITRIL_CHT_1"/>
    <property type="match status" value="1"/>
</dbReference>
<dbReference type="InterPro" id="IPR036526">
    <property type="entry name" value="C-N_Hydrolase_sf"/>
</dbReference>
<dbReference type="SUPFAM" id="SSF52402">
    <property type="entry name" value="Adenine nucleotide alpha hydrolases-like"/>
    <property type="match status" value="1"/>
</dbReference>
<comment type="pathway">
    <text evidence="1 7 8">Cofactor biosynthesis; NAD(+) biosynthesis; NAD(+) from deamido-NAD(+) (L-Gln route): step 1/1.</text>
</comment>
<comment type="function">
    <text evidence="7">Catalyzes the ATP-dependent amidation of deamido-NAD to form NAD. Uses L-glutamine as a nitrogen source.</text>
</comment>
<feature type="active site" description="Proton acceptor" evidence="9">
    <location>
        <position position="45"/>
    </location>
</feature>
<comment type="similarity">
    <text evidence="2 7 8">In the C-terminal section; belongs to the NAD synthetase family.</text>
</comment>
<comment type="caution">
    <text evidence="7">Lacks conserved residue(s) required for the propagation of feature annotation.</text>
</comment>
<dbReference type="InterPro" id="IPR003010">
    <property type="entry name" value="C-N_Hydrolase"/>
</dbReference>
<evidence type="ECO:0000313" key="13">
    <source>
        <dbReference type="Proteomes" id="UP001162891"/>
    </source>
</evidence>
<evidence type="ECO:0000256" key="4">
    <source>
        <dbReference type="ARBA" id="ARBA00022741"/>
    </source>
</evidence>
<keyword evidence="4 7" id="KW-0547">Nucleotide-binding</keyword>
<evidence type="ECO:0000256" key="3">
    <source>
        <dbReference type="ARBA" id="ARBA00022598"/>
    </source>
</evidence>
<evidence type="ECO:0000256" key="10">
    <source>
        <dbReference type="RuleBase" id="RU003811"/>
    </source>
</evidence>
<dbReference type="InterPro" id="IPR003694">
    <property type="entry name" value="NAD_synthase"/>
</dbReference>
<dbReference type="NCBIfam" id="NF010588">
    <property type="entry name" value="PRK13981.1"/>
    <property type="match status" value="1"/>
</dbReference>
<feature type="binding site" evidence="7">
    <location>
        <position position="540"/>
    </location>
    <ligand>
        <name>deamido-NAD(+)</name>
        <dbReference type="ChEBI" id="CHEBI:58437"/>
        <note>ligand shared between two neighboring subunits</note>
    </ligand>
</feature>
<organism evidence="12 13">
    <name type="scientific">Anaeromyxobacter oryzae</name>
    <dbReference type="NCBI Taxonomy" id="2918170"/>
    <lineage>
        <taxon>Bacteria</taxon>
        <taxon>Pseudomonadati</taxon>
        <taxon>Myxococcota</taxon>
        <taxon>Myxococcia</taxon>
        <taxon>Myxococcales</taxon>
        <taxon>Cystobacterineae</taxon>
        <taxon>Anaeromyxobacteraceae</taxon>
        <taxon>Anaeromyxobacter</taxon>
    </lineage>
</organism>
<evidence type="ECO:0000256" key="9">
    <source>
        <dbReference type="PROSITE-ProRule" id="PRU10139"/>
    </source>
</evidence>
<name>A0ABN6MTR0_9BACT</name>
<feature type="domain" description="CN hydrolase" evidence="11">
    <location>
        <begin position="5"/>
        <end position="265"/>
    </location>
</feature>
<evidence type="ECO:0000256" key="5">
    <source>
        <dbReference type="ARBA" id="ARBA00022840"/>
    </source>
</evidence>
<feature type="binding site" evidence="7">
    <location>
        <position position="201"/>
    </location>
    <ligand>
        <name>L-glutamine</name>
        <dbReference type="ChEBI" id="CHEBI:58359"/>
    </ligand>
</feature>
<dbReference type="CDD" id="cd00553">
    <property type="entry name" value="NAD_synthase"/>
    <property type="match status" value="1"/>
</dbReference>
<dbReference type="PANTHER" id="PTHR23090">
    <property type="entry name" value="NH 3 /GLUTAMINE-DEPENDENT NAD + SYNTHETASE"/>
    <property type="match status" value="1"/>
</dbReference>
<protein>
    <recommendedName>
        <fullName evidence="7 8">Glutamine-dependent NAD(+) synthetase</fullName>
        <ecNumber evidence="7 8">6.3.5.1</ecNumber>
    </recommendedName>
    <alternativeName>
        <fullName evidence="7 8">NAD(+) synthase [glutamine-hydrolyzing]</fullName>
    </alternativeName>
</protein>
<evidence type="ECO:0000256" key="7">
    <source>
        <dbReference type="HAMAP-Rule" id="MF_02090"/>
    </source>
</evidence>
<keyword evidence="6 7" id="KW-0520">NAD</keyword>
<keyword evidence="5 7" id="KW-0067">ATP-binding</keyword>
<gene>
    <name evidence="12" type="primary">nadE_1</name>
    <name evidence="7" type="synonym">nadE</name>
    <name evidence="12" type="ORF">AMOR_28670</name>
</gene>
<dbReference type="RefSeq" id="WP_248362400.1">
    <property type="nucleotide sequence ID" value="NZ_AP025591.1"/>
</dbReference>
<sequence length="569" mass="60093">MAPSARIALAQVNTTVGDFAGNAAKIRAATERSRAAGASLVVFPELALSGYPPRDFLDLPEFLDRARRTLAELAEPAAWSHGVAVVVGFPEAPEGAPPPGVYNAAALISGGRVAAIGRKSLLPTYDVFDETRYFLPSTSTTAAEPPEGLALKLGLSICEDVWNDKRFWVRPRYARDPIAELVTAGAGLVVNVSASPYSIGKPALRERMLGASARSHAAPIAYVNQVGGNDALLFDGGSMLVGKDGAVVARAPLFVEALVVVDLRTGASEVLGLDGAPLPPAGPPPADVVADEVFQALVLGVRDYVRKCGFRTTVVGLSGGIDSALTACIAAAAVGPENVLGVAMPSRYSSDHSREDAAALAANLGIRFQEISIEPMHAAFMGQLERAEGRPLGDLAEQNVQARIRGQILMALSNDTGGLVLSTGNKSELAVGYCTLYGDMAGGLAVIGDVPKTLVYRVSRAANGRAGRTLIPERTFTKPPSAELKPGQVDQDSLPPYEVLDDILQAYVEERLPLTAIVARGHDEATVRRVLRMVVASEYKRRQAAPVLKVSEKAFGEGRRFPIAHGYRY</sequence>
<evidence type="ECO:0000313" key="12">
    <source>
        <dbReference type="EMBL" id="BDG03871.1"/>
    </source>
</evidence>
<dbReference type="Proteomes" id="UP001162891">
    <property type="component" value="Chromosome"/>
</dbReference>
<dbReference type="PIRSF" id="PIRSF006630">
    <property type="entry name" value="NADS_GAT"/>
    <property type="match status" value="1"/>
</dbReference>
<feature type="active site" description="Proton acceptor; for glutaminase activity" evidence="7">
    <location>
        <position position="45"/>
    </location>
</feature>
<dbReference type="Pfam" id="PF02540">
    <property type="entry name" value="NAD_synthase"/>
    <property type="match status" value="1"/>
</dbReference>
<dbReference type="InterPro" id="IPR022310">
    <property type="entry name" value="NAD/GMP_synthase"/>
</dbReference>
<feature type="binding site" evidence="7">
    <location>
        <position position="195"/>
    </location>
    <ligand>
        <name>L-glutamine</name>
        <dbReference type="ChEBI" id="CHEBI:58359"/>
    </ligand>
</feature>
<keyword evidence="3 7" id="KW-0436">Ligase</keyword>
<dbReference type="SUPFAM" id="SSF56317">
    <property type="entry name" value="Carbon-nitrogen hydrolase"/>
    <property type="match status" value="1"/>
</dbReference>
<evidence type="ECO:0000256" key="2">
    <source>
        <dbReference type="ARBA" id="ARBA00007145"/>
    </source>
</evidence>
<dbReference type="Gene3D" id="3.60.110.10">
    <property type="entry name" value="Carbon-nitrogen hydrolase"/>
    <property type="match status" value="1"/>
</dbReference>
<dbReference type="Gene3D" id="3.40.50.620">
    <property type="entry name" value="HUPs"/>
    <property type="match status" value="1"/>
</dbReference>
<dbReference type="InterPro" id="IPR014729">
    <property type="entry name" value="Rossmann-like_a/b/a_fold"/>
</dbReference>
<comment type="catalytic activity">
    <reaction evidence="7 8">
        <text>deamido-NAD(+) + L-glutamine + ATP + H2O = L-glutamate + AMP + diphosphate + NAD(+) + H(+)</text>
        <dbReference type="Rhea" id="RHEA:24384"/>
        <dbReference type="ChEBI" id="CHEBI:15377"/>
        <dbReference type="ChEBI" id="CHEBI:15378"/>
        <dbReference type="ChEBI" id="CHEBI:29985"/>
        <dbReference type="ChEBI" id="CHEBI:30616"/>
        <dbReference type="ChEBI" id="CHEBI:33019"/>
        <dbReference type="ChEBI" id="CHEBI:57540"/>
        <dbReference type="ChEBI" id="CHEBI:58359"/>
        <dbReference type="ChEBI" id="CHEBI:58437"/>
        <dbReference type="ChEBI" id="CHEBI:456215"/>
        <dbReference type="EC" id="6.3.5.1"/>
    </reaction>
</comment>
<dbReference type="InterPro" id="IPR014445">
    <property type="entry name" value="Gln-dep_NAD_synthase"/>
</dbReference>
<evidence type="ECO:0000256" key="6">
    <source>
        <dbReference type="ARBA" id="ARBA00023027"/>
    </source>
</evidence>
<dbReference type="PANTHER" id="PTHR23090:SF9">
    <property type="entry name" value="GLUTAMINE-DEPENDENT NAD(+) SYNTHETASE"/>
    <property type="match status" value="1"/>
</dbReference>
<dbReference type="NCBIfam" id="TIGR00552">
    <property type="entry name" value="nadE"/>
    <property type="match status" value="1"/>
</dbReference>
<dbReference type="HAMAP" id="MF_02090">
    <property type="entry name" value="NadE_glutamine_dep"/>
    <property type="match status" value="1"/>
</dbReference>